<feature type="region of interest" description="Disordered" evidence="1">
    <location>
        <begin position="107"/>
        <end position="136"/>
    </location>
</feature>
<organism evidence="2 3">
    <name type="scientific">Candidatus Gottesmanbacteria bacterium RIFCSPHIGHO2_02_FULL_39_11</name>
    <dbReference type="NCBI Taxonomy" id="1798382"/>
    <lineage>
        <taxon>Bacteria</taxon>
        <taxon>Candidatus Gottesmaniibacteriota</taxon>
    </lineage>
</organism>
<evidence type="ECO:0000313" key="2">
    <source>
        <dbReference type="EMBL" id="OGG12713.1"/>
    </source>
</evidence>
<dbReference type="EMBL" id="MFJL01000042">
    <property type="protein sequence ID" value="OGG12713.1"/>
    <property type="molecule type" value="Genomic_DNA"/>
</dbReference>
<dbReference type="AlphaFoldDB" id="A0A1F5ZK28"/>
<comment type="caution">
    <text evidence="2">The sequence shown here is derived from an EMBL/GenBank/DDBJ whole genome shotgun (WGS) entry which is preliminary data.</text>
</comment>
<sequence>MSRTGKEIKCAFLAGLTGLTLFTGKPPEVHASEADIVSPDKVACTMWKYNERISRALRRIGASKKSTIWIYPPVDDFIIYNYSFKEASGLPPSRMLQPICKWDSLRDQPPKNSFSAMETALQHDNPREYARQKRNK</sequence>
<evidence type="ECO:0000313" key="3">
    <source>
        <dbReference type="Proteomes" id="UP000176923"/>
    </source>
</evidence>
<dbReference type="Proteomes" id="UP000176923">
    <property type="component" value="Unassembled WGS sequence"/>
</dbReference>
<accession>A0A1F5ZK28</accession>
<gene>
    <name evidence="2" type="ORF">A3D77_03860</name>
</gene>
<evidence type="ECO:0000256" key="1">
    <source>
        <dbReference type="SAM" id="MobiDB-lite"/>
    </source>
</evidence>
<protein>
    <submittedName>
        <fullName evidence="2">Uncharacterized protein</fullName>
    </submittedName>
</protein>
<name>A0A1F5ZK28_9BACT</name>
<proteinExistence type="predicted"/>
<reference evidence="2 3" key="1">
    <citation type="journal article" date="2016" name="Nat. Commun.">
        <title>Thousands of microbial genomes shed light on interconnected biogeochemical processes in an aquifer system.</title>
        <authorList>
            <person name="Anantharaman K."/>
            <person name="Brown C.T."/>
            <person name="Hug L.A."/>
            <person name="Sharon I."/>
            <person name="Castelle C.J."/>
            <person name="Probst A.J."/>
            <person name="Thomas B.C."/>
            <person name="Singh A."/>
            <person name="Wilkins M.J."/>
            <person name="Karaoz U."/>
            <person name="Brodie E.L."/>
            <person name="Williams K.H."/>
            <person name="Hubbard S.S."/>
            <person name="Banfield J.F."/>
        </authorList>
    </citation>
    <scope>NUCLEOTIDE SEQUENCE [LARGE SCALE GENOMIC DNA]</scope>
</reference>
<feature type="compositionally biased region" description="Basic and acidic residues" evidence="1">
    <location>
        <begin position="124"/>
        <end position="136"/>
    </location>
</feature>